<dbReference type="Proteomes" id="UP001341840">
    <property type="component" value="Unassembled WGS sequence"/>
</dbReference>
<dbReference type="EMBL" id="JASCZI010273007">
    <property type="protein sequence ID" value="MED6224038.1"/>
    <property type="molecule type" value="Genomic_DNA"/>
</dbReference>
<keyword evidence="2" id="KW-1185">Reference proteome</keyword>
<organism evidence="1 2">
    <name type="scientific">Stylosanthes scabra</name>
    <dbReference type="NCBI Taxonomy" id="79078"/>
    <lineage>
        <taxon>Eukaryota</taxon>
        <taxon>Viridiplantae</taxon>
        <taxon>Streptophyta</taxon>
        <taxon>Embryophyta</taxon>
        <taxon>Tracheophyta</taxon>
        <taxon>Spermatophyta</taxon>
        <taxon>Magnoliopsida</taxon>
        <taxon>eudicotyledons</taxon>
        <taxon>Gunneridae</taxon>
        <taxon>Pentapetalae</taxon>
        <taxon>rosids</taxon>
        <taxon>fabids</taxon>
        <taxon>Fabales</taxon>
        <taxon>Fabaceae</taxon>
        <taxon>Papilionoideae</taxon>
        <taxon>50 kb inversion clade</taxon>
        <taxon>dalbergioids sensu lato</taxon>
        <taxon>Dalbergieae</taxon>
        <taxon>Pterocarpus clade</taxon>
        <taxon>Stylosanthes</taxon>
    </lineage>
</organism>
<name>A0ABU6ZPV1_9FABA</name>
<protein>
    <submittedName>
        <fullName evidence="1">Uncharacterized protein</fullName>
    </submittedName>
</protein>
<evidence type="ECO:0000313" key="1">
    <source>
        <dbReference type="EMBL" id="MED6224038.1"/>
    </source>
</evidence>
<comment type="caution">
    <text evidence="1">The sequence shown here is derived from an EMBL/GenBank/DDBJ whole genome shotgun (WGS) entry which is preliminary data.</text>
</comment>
<gene>
    <name evidence="1" type="ORF">PIB30_079892</name>
</gene>
<sequence>MPGYKTASAYMKAKYKNYVEHREEKAKELSLDTKEFQPMISLRLLQINYSRLEGQGKYLPQGIKWLQWKQCPLKSMPCSYYPLELAVLNLIREQDWNTLGKAS</sequence>
<proteinExistence type="predicted"/>
<evidence type="ECO:0000313" key="2">
    <source>
        <dbReference type="Proteomes" id="UP001341840"/>
    </source>
</evidence>
<reference evidence="1 2" key="1">
    <citation type="journal article" date="2023" name="Plants (Basel)">
        <title>Bridging the Gap: Combining Genomics and Transcriptomics Approaches to Understand Stylosanthes scabra, an Orphan Legume from the Brazilian Caatinga.</title>
        <authorList>
            <person name="Ferreira-Neto J.R.C."/>
            <person name="da Silva M.D."/>
            <person name="Binneck E."/>
            <person name="de Melo N.F."/>
            <person name="da Silva R.H."/>
            <person name="de Melo A.L.T.M."/>
            <person name="Pandolfi V."/>
            <person name="Bustamante F.O."/>
            <person name="Brasileiro-Vidal A.C."/>
            <person name="Benko-Iseppon A.M."/>
        </authorList>
    </citation>
    <scope>NUCLEOTIDE SEQUENCE [LARGE SCALE GENOMIC DNA]</scope>
    <source>
        <tissue evidence="1">Leaves</tissue>
    </source>
</reference>
<accession>A0ABU6ZPV1</accession>